<dbReference type="PANTHER" id="PTHR34980">
    <property type="entry name" value="INNER MEMBRANE PROTEIN-RELATED-RELATED"/>
    <property type="match status" value="1"/>
</dbReference>
<gene>
    <name evidence="2" type="ORF">SH580_03975</name>
</gene>
<feature type="transmembrane region" description="Helical" evidence="1">
    <location>
        <begin position="188"/>
        <end position="208"/>
    </location>
</feature>
<feature type="transmembrane region" description="Helical" evidence="1">
    <location>
        <begin position="41"/>
        <end position="59"/>
    </location>
</feature>
<keyword evidence="1" id="KW-0472">Membrane</keyword>
<proteinExistence type="predicted"/>
<dbReference type="PANTHER" id="PTHR34980:SF2">
    <property type="entry name" value="INNER MEMBRANE PROTEIN YHAH-RELATED"/>
    <property type="match status" value="1"/>
</dbReference>
<feature type="transmembrane region" description="Helical" evidence="1">
    <location>
        <begin position="127"/>
        <end position="146"/>
    </location>
</feature>
<protein>
    <submittedName>
        <fullName evidence="2">DUF805 domain-containing protein</fullName>
    </submittedName>
</protein>
<keyword evidence="1" id="KW-1133">Transmembrane helix</keyword>
<feature type="transmembrane region" description="Helical" evidence="1">
    <location>
        <begin position="16"/>
        <end position="34"/>
    </location>
</feature>
<keyword evidence="3" id="KW-1185">Reference proteome</keyword>
<dbReference type="Pfam" id="PF05656">
    <property type="entry name" value="DUF805"/>
    <property type="match status" value="2"/>
</dbReference>
<keyword evidence="1" id="KW-0812">Transmembrane</keyword>
<dbReference type="InterPro" id="IPR008523">
    <property type="entry name" value="DUF805"/>
</dbReference>
<dbReference type="Proteomes" id="UP001324993">
    <property type="component" value="Chromosome"/>
</dbReference>
<evidence type="ECO:0000313" key="2">
    <source>
        <dbReference type="EMBL" id="WPJ96863.1"/>
    </source>
</evidence>
<feature type="transmembrane region" description="Helical" evidence="1">
    <location>
        <begin position="71"/>
        <end position="90"/>
    </location>
</feature>
<dbReference type="EMBL" id="CP138858">
    <property type="protein sequence ID" value="WPJ96863.1"/>
    <property type="molecule type" value="Genomic_DNA"/>
</dbReference>
<organism evidence="2 3">
    <name type="scientific">Coraliomargarita algicola</name>
    <dbReference type="NCBI Taxonomy" id="3092156"/>
    <lineage>
        <taxon>Bacteria</taxon>
        <taxon>Pseudomonadati</taxon>
        <taxon>Verrucomicrobiota</taxon>
        <taxon>Opitutia</taxon>
        <taxon>Puniceicoccales</taxon>
        <taxon>Coraliomargaritaceae</taxon>
        <taxon>Coraliomargarita</taxon>
    </lineage>
</organism>
<dbReference type="RefSeq" id="WP_319833720.1">
    <property type="nucleotide sequence ID" value="NZ_CP138858.1"/>
</dbReference>
<name>A0ABZ0RP28_9BACT</name>
<evidence type="ECO:0000313" key="3">
    <source>
        <dbReference type="Proteomes" id="UP001324993"/>
    </source>
</evidence>
<feature type="transmembrane region" description="Helical" evidence="1">
    <location>
        <begin position="228"/>
        <end position="249"/>
    </location>
</feature>
<accession>A0ABZ0RP28</accession>
<reference evidence="2 3" key="1">
    <citation type="submission" date="2023-11" db="EMBL/GenBank/DDBJ databases">
        <title>Coraliomargarita sp. nov., isolated from marine algae.</title>
        <authorList>
            <person name="Lee J.K."/>
            <person name="Baek J.H."/>
            <person name="Kim J.M."/>
            <person name="Choi D.G."/>
            <person name="Jeon C.O."/>
        </authorList>
    </citation>
    <scope>NUCLEOTIDE SEQUENCE [LARGE SCALE GENOMIC DNA]</scope>
    <source>
        <strain evidence="2 3">J2-16</strain>
    </source>
</reference>
<evidence type="ECO:0000256" key="1">
    <source>
        <dbReference type="SAM" id="Phobius"/>
    </source>
</evidence>
<sequence>MIEFFITDYRASRWEFWRFHYKFALFAVIGEFIALSVRNNYLSYAFFIIVGILSIRSIVMQAQRWHDLNKSAWWVFINLIPLLGNIWSLYHLGFICGTKGENEYGDDPRYAPPRLLNPDSRATPQDFWFYAVIPMVILIAISSFPFYLYHVSIVDHEFILKISYLLLFPIAIVTQIRRLHDRDKSGWWILLNLIPLVGPIWLVVELGFLKGTENENPYGEAELDSKGIGIPLAVLIVIGVSLPILYMFGHSSVKMKRIKSARAYVERVMADLDGIAEFELIHVATSIRLNGSIFIRGSIEERYMDKLKSTVYTDKTTPEILWGVEAMDLNGWKRRKQTRELMKQN</sequence>